<protein>
    <submittedName>
        <fullName evidence="19">Uncharacterized protein</fullName>
    </submittedName>
</protein>
<organism evidence="19 20">
    <name type="scientific">Tegillarca granosa</name>
    <name type="common">Malaysian cockle</name>
    <name type="synonym">Anadara granosa</name>
    <dbReference type="NCBI Taxonomy" id="220873"/>
    <lineage>
        <taxon>Eukaryota</taxon>
        <taxon>Metazoa</taxon>
        <taxon>Spiralia</taxon>
        <taxon>Lophotrochozoa</taxon>
        <taxon>Mollusca</taxon>
        <taxon>Bivalvia</taxon>
        <taxon>Autobranchia</taxon>
        <taxon>Pteriomorphia</taxon>
        <taxon>Arcoida</taxon>
        <taxon>Arcoidea</taxon>
        <taxon>Arcidae</taxon>
        <taxon>Tegillarca</taxon>
    </lineage>
</organism>
<feature type="non-terminal residue" evidence="19">
    <location>
        <position position="894"/>
    </location>
</feature>
<name>A0ABQ9FNW4_TEGGR</name>
<dbReference type="InterPro" id="IPR001508">
    <property type="entry name" value="Iono_Glu_rcpt_met"/>
</dbReference>
<reference evidence="19 20" key="1">
    <citation type="submission" date="2022-12" db="EMBL/GenBank/DDBJ databases">
        <title>Chromosome-level genome of Tegillarca granosa.</title>
        <authorList>
            <person name="Kim J."/>
        </authorList>
    </citation>
    <scope>NUCLEOTIDE SEQUENCE [LARGE SCALE GENOMIC DNA]</scope>
    <source>
        <strain evidence="19">Teg-2019</strain>
        <tissue evidence="19">Adductor muscle</tissue>
    </source>
</reference>
<keyword evidence="12" id="KW-1071">Ligand-gated ion channel</keyword>
<dbReference type="PANTHER" id="PTHR18966">
    <property type="entry name" value="IONOTROPIC GLUTAMATE RECEPTOR"/>
    <property type="match status" value="1"/>
</dbReference>
<evidence type="ECO:0000256" key="2">
    <source>
        <dbReference type="ARBA" id="ARBA00022448"/>
    </source>
</evidence>
<keyword evidence="7" id="KW-0406">Ion transport</keyword>
<dbReference type="SUPFAM" id="SSF53822">
    <property type="entry name" value="Periplasmic binding protein-like I"/>
    <property type="match status" value="1"/>
</dbReference>
<dbReference type="InterPro" id="IPR001320">
    <property type="entry name" value="Iontro_rcpt_C"/>
</dbReference>
<feature type="coiled-coil region" evidence="15">
    <location>
        <begin position="862"/>
        <end position="889"/>
    </location>
</feature>
<evidence type="ECO:0000256" key="3">
    <source>
        <dbReference type="ARBA" id="ARBA00022475"/>
    </source>
</evidence>
<accession>A0ABQ9FNW4</accession>
<dbReference type="SUPFAM" id="SSF53850">
    <property type="entry name" value="Periplasmic binding protein-like II"/>
    <property type="match status" value="1"/>
</dbReference>
<feature type="transmembrane region" description="Helical" evidence="16">
    <location>
        <begin position="773"/>
        <end position="794"/>
    </location>
</feature>
<evidence type="ECO:0000256" key="15">
    <source>
        <dbReference type="SAM" id="Coils"/>
    </source>
</evidence>
<evidence type="ECO:0000256" key="1">
    <source>
        <dbReference type="ARBA" id="ARBA00004651"/>
    </source>
</evidence>
<keyword evidence="4 16" id="KW-0812">Transmembrane</keyword>
<dbReference type="Proteomes" id="UP001217089">
    <property type="component" value="Unassembled WGS sequence"/>
</dbReference>
<dbReference type="Gene3D" id="3.40.50.2300">
    <property type="match status" value="1"/>
</dbReference>
<dbReference type="Gene3D" id="3.40.190.10">
    <property type="entry name" value="Periplasmic binding protein-like II"/>
    <property type="match status" value="3"/>
</dbReference>
<feature type="transmembrane region" description="Helical" evidence="16">
    <location>
        <begin position="599"/>
        <end position="624"/>
    </location>
</feature>
<evidence type="ECO:0000256" key="6">
    <source>
        <dbReference type="ARBA" id="ARBA00023018"/>
    </source>
</evidence>
<dbReference type="Pfam" id="PF01094">
    <property type="entry name" value="ANF_receptor"/>
    <property type="match status" value="1"/>
</dbReference>
<dbReference type="SMART" id="SM00079">
    <property type="entry name" value="PBPe"/>
    <property type="match status" value="1"/>
</dbReference>
<keyword evidence="8 16" id="KW-0472">Membrane</keyword>
<keyword evidence="5 16" id="KW-1133">Transmembrane helix</keyword>
<keyword evidence="20" id="KW-1185">Reference proteome</keyword>
<dbReference type="Pfam" id="PF10613">
    <property type="entry name" value="Lig_chan-Glu_bd"/>
    <property type="match status" value="1"/>
</dbReference>
<evidence type="ECO:0000256" key="16">
    <source>
        <dbReference type="SAM" id="Phobius"/>
    </source>
</evidence>
<keyword evidence="13" id="KW-0407">Ion channel</keyword>
<dbReference type="InterPro" id="IPR028082">
    <property type="entry name" value="Peripla_BP_I"/>
</dbReference>
<evidence type="ECO:0000256" key="12">
    <source>
        <dbReference type="ARBA" id="ARBA00023286"/>
    </source>
</evidence>
<evidence type="ECO:0000259" key="17">
    <source>
        <dbReference type="SMART" id="SM00079"/>
    </source>
</evidence>
<keyword evidence="11" id="KW-0628">Postsynaptic cell membrane</keyword>
<evidence type="ECO:0000256" key="7">
    <source>
        <dbReference type="ARBA" id="ARBA00023065"/>
    </source>
</evidence>
<dbReference type="Gene3D" id="1.10.287.70">
    <property type="match status" value="1"/>
</dbReference>
<dbReference type="SMART" id="SM00918">
    <property type="entry name" value="Lig_chan-Glu_bd"/>
    <property type="match status" value="1"/>
</dbReference>
<evidence type="ECO:0000256" key="8">
    <source>
        <dbReference type="ARBA" id="ARBA00023136"/>
    </source>
</evidence>
<sequence length="894" mass="101820">MNGGKLMDKIYIILFILFICLLNTVISRVTLGIIAPREISTYNPSPINAARTSTSRYLARVPGGYSIKTLTLDKNTPEEILDIFCNKTFPSEVNSLLYLDIKDDKTATRSEDYISNVAHQIGYPLISWNPDYAGSLEDSESKRVLQLAPTIYHQTEAMLAILQHYNWTHFVILTTSDTNAFDFITSVQDIVKRNNDLPAYSKKPRFYILSTMIYNVDPKDDDDIEQEKMRKFLQKTPKDNRIFLLHSPKSKNLLEAAEKTKFIEPQYMWILSASSVGVMGSITRMPLGIMVCCRNNLSSSRLCSNHICIQKKIAKEFIIRTMKENKIVDRDNMIEFTDNGMSKYVRLSIVNVGQYLPVRSGSNVKSVVEMNDITWPGNSPYPPRGRPERRHFTIATLKEEPLVMYRDVNNDTKLGNDSSIQNGTVMRCCAGLTIDLLKLLSEQMDFSYDLFEVSGQEFTGQWSGLLGLLTDKQPAAKVDMVMSALKATAKRNKEVLFSTPYLDTGIAIMVSYRDGVVSTTAVLEPYDFYAWALILIFSVHSIGAAIYIFEWLSPGGLNKGKILAKDNPFSLFRSFWLIWAMLFGAAVDTDNPKGIASRFMANIWALFALMFIASYTANLAAFMITKETYYKLIGLDDWRLMFPLDHDPPFRFATLPNGSTQETVIESNPGMFEYMKQYNKENFSDAVRALKEGHIDAFIYDATPLYYQEGIDEKCQLKVVGNWYARAGYSVGFPRGSEELVQEMNYHILQLQESAGACHSKRKITQGSQQLEISNFTSAFILLALGILYGVFLLACEHLYYRFGRKFVNQYEDLGFWSLVSLSMGRTMTLGQTVMEAIDFRKTHKCEDPLCERKLWNVRHELDLALIRLQKMRREKTAIENKLKQAVDKESDST</sequence>
<evidence type="ECO:0000313" key="20">
    <source>
        <dbReference type="Proteomes" id="UP001217089"/>
    </source>
</evidence>
<evidence type="ECO:0000256" key="5">
    <source>
        <dbReference type="ARBA" id="ARBA00022989"/>
    </source>
</evidence>
<comment type="caution">
    <text evidence="19">The sequence shown here is derived from an EMBL/GenBank/DDBJ whole genome shotgun (WGS) entry which is preliminary data.</text>
</comment>
<evidence type="ECO:0000256" key="13">
    <source>
        <dbReference type="ARBA" id="ARBA00023303"/>
    </source>
</evidence>
<evidence type="ECO:0000259" key="18">
    <source>
        <dbReference type="SMART" id="SM00918"/>
    </source>
</evidence>
<feature type="domain" description="Ionotropic glutamate receptor C-terminal" evidence="17">
    <location>
        <begin position="391"/>
        <end position="756"/>
    </location>
</feature>
<evidence type="ECO:0000256" key="4">
    <source>
        <dbReference type="ARBA" id="ARBA00022692"/>
    </source>
</evidence>
<feature type="transmembrane region" description="Helical" evidence="16">
    <location>
        <begin position="528"/>
        <end position="549"/>
    </location>
</feature>
<keyword evidence="2" id="KW-0813">Transport</keyword>
<keyword evidence="3" id="KW-1003">Cell membrane</keyword>
<keyword evidence="6" id="KW-0770">Synapse</keyword>
<dbReference type="PRINTS" id="PR00177">
    <property type="entry name" value="NMDARECEPTOR"/>
</dbReference>
<dbReference type="EMBL" id="JARBDR010000214">
    <property type="protein sequence ID" value="KAJ8318974.1"/>
    <property type="molecule type" value="Genomic_DNA"/>
</dbReference>
<evidence type="ECO:0000256" key="14">
    <source>
        <dbReference type="ARBA" id="ARBA00034100"/>
    </source>
</evidence>
<dbReference type="InterPro" id="IPR019594">
    <property type="entry name" value="Glu/Gly-bd"/>
</dbReference>
<evidence type="ECO:0000256" key="9">
    <source>
        <dbReference type="ARBA" id="ARBA00023170"/>
    </source>
</evidence>
<dbReference type="InterPro" id="IPR001828">
    <property type="entry name" value="ANF_lig-bd_rcpt"/>
</dbReference>
<feature type="transmembrane region" description="Helical" evidence="16">
    <location>
        <begin position="570"/>
        <end position="587"/>
    </location>
</feature>
<evidence type="ECO:0000256" key="10">
    <source>
        <dbReference type="ARBA" id="ARBA00023180"/>
    </source>
</evidence>
<dbReference type="Pfam" id="PF00060">
    <property type="entry name" value="Lig_chan"/>
    <property type="match status" value="1"/>
</dbReference>
<feature type="domain" description="Ionotropic glutamate receptor L-glutamate and glycine-binding" evidence="18">
    <location>
        <begin position="401"/>
        <end position="471"/>
    </location>
</feature>
<keyword evidence="10" id="KW-0325">Glycoprotein</keyword>
<gene>
    <name evidence="19" type="ORF">KUTeg_004065</name>
</gene>
<keyword evidence="15" id="KW-0175">Coiled coil</keyword>
<comment type="subcellular location">
    <subcellularLocation>
        <location evidence="1">Cell membrane</location>
        <topology evidence="1">Multi-pass membrane protein</topology>
    </subcellularLocation>
    <subcellularLocation>
        <location evidence="14">Postsynaptic cell membrane</location>
    </subcellularLocation>
</comment>
<evidence type="ECO:0000313" key="19">
    <source>
        <dbReference type="EMBL" id="KAJ8318974.1"/>
    </source>
</evidence>
<keyword evidence="9" id="KW-0675">Receptor</keyword>
<evidence type="ECO:0000256" key="11">
    <source>
        <dbReference type="ARBA" id="ARBA00023257"/>
    </source>
</evidence>
<dbReference type="InterPro" id="IPR015683">
    <property type="entry name" value="Ionotropic_Glu_rcpt"/>
</dbReference>
<proteinExistence type="predicted"/>